<feature type="chain" id="PRO_5016244703" evidence="2">
    <location>
        <begin position="21"/>
        <end position="746"/>
    </location>
</feature>
<feature type="region of interest" description="Disordered" evidence="1">
    <location>
        <begin position="177"/>
        <end position="203"/>
    </location>
</feature>
<dbReference type="PANTHER" id="PTHR30289:SF1">
    <property type="entry name" value="PEBP (PHOSPHATIDYLETHANOLAMINE-BINDING PROTEIN) FAMILY PROTEIN"/>
    <property type="match status" value="1"/>
</dbReference>
<dbReference type="SUPFAM" id="SSF49777">
    <property type="entry name" value="PEBP-like"/>
    <property type="match status" value="1"/>
</dbReference>
<dbReference type="Pfam" id="PF01161">
    <property type="entry name" value="PBP"/>
    <property type="match status" value="1"/>
</dbReference>
<gene>
    <name evidence="4" type="ORF">DKT75_07515</name>
</gene>
<reference evidence="4 5" key="1">
    <citation type="submission" date="2018-05" db="EMBL/GenBank/DDBJ databases">
        <title>Leucothrix arctica sp. nov., isolated from Arctic seawater.</title>
        <authorList>
            <person name="Choi A."/>
            <person name="Baek K."/>
        </authorList>
    </citation>
    <scope>NUCLEOTIDE SEQUENCE [LARGE SCALE GENOMIC DNA]</scope>
    <source>
        <strain evidence="4 5">IMCC9719</strain>
    </source>
</reference>
<dbReference type="PANTHER" id="PTHR30289">
    <property type="entry name" value="UNCHARACTERIZED PROTEIN YBCL-RELATED"/>
    <property type="match status" value="1"/>
</dbReference>
<dbReference type="Pfam" id="PF14240">
    <property type="entry name" value="YHYH"/>
    <property type="match status" value="1"/>
</dbReference>
<protein>
    <submittedName>
        <fullName evidence="4">PEBP family protein</fullName>
    </submittedName>
</protein>
<accession>A0A317CES5</accession>
<keyword evidence="2" id="KW-0732">Signal</keyword>
<feature type="signal peptide" evidence="2">
    <location>
        <begin position="1"/>
        <end position="20"/>
    </location>
</feature>
<comment type="caution">
    <text evidence="4">The sequence shown here is derived from an EMBL/GenBank/DDBJ whole genome shotgun (WGS) entry which is preliminary data.</text>
</comment>
<feature type="compositionally biased region" description="Low complexity" evidence="1">
    <location>
        <begin position="514"/>
        <end position="523"/>
    </location>
</feature>
<evidence type="ECO:0000259" key="3">
    <source>
        <dbReference type="Pfam" id="PF14240"/>
    </source>
</evidence>
<dbReference type="InterPro" id="IPR036610">
    <property type="entry name" value="PEBP-like_sf"/>
</dbReference>
<feature type="domain" description="YHYH" evidence="3">
    <location>
        <begin position="279"/>
        <end position="379"/>
    </location>
</feature>
<dbReference type="InterPro" id="IPR025924">
    <property type="entry name" value="YHYH_dom"/>
</dbReference>
<evidence type="ECO:0000256" key="1">
    <source>
        <dbReference type="SAM" id="MobiDB-lite"/>
    </source>
</evidence>
<dbReference type="CDD" id="cd00865">
    <property type="entry name" value="PEBP_bact_arch"/>
    <property type="match status" value="1"/>
</dbReference>
<name>A0A317CES5_9GAMM</name>
<feature type="region of interest" description="Disordered" evidence="1">
    <location>
        <begin position="510"/>
        <end position="532"/>
    </location>
</feature>
<dbReference type="EMBL" id="QGKL01000022">
    <property type="protein sequence ID" value="PWQ97154.1"/>
    <property type="molecule type" value="Genomic_DNA"/>
</dbReference>
<feature type="compositionally biased region" description="Basic and acidic residues" evidence="1">
    <location>
        <begin position="186"/>
        <end position="203"/>
    </location>
</feature>
<dbReference type="Gene3D" id="3.90.280.10">
    <property type="entry name" value="PEBP-like"/>
    <property type="match status" value="1"/>
</dbReference>
<dbReference type="InterPro" id="IPR005247">
    <property type="entry name" value="YbhB_YbcL/LppC-like"/>
</dbReference>
<dbReference type="Gene3D" id="2.60.120.260">
    <property type="entry name" value="Galactose-binding domain-like"/>
    <property type="match status" value="1"/>
</dbReference>
<dbReference type="AlphaFoldDB" id="A0A317CES5"/>
<keyword evidence="5" id="KW-1185">Reference proteome</keyword>
<dbReference type="Proteomes" id="UP000245506">
    <property type="component" value="Unassembled WGS sequence"/>
</dbReference>
<evidence type="ECO:0000313" key="4">
    <source>
        <dbReference type="EMBL" id="PWQ97154.1"/>
    </source>
</evidence>
<organism evidence="4 5">
    <name type="scientific">Leucothrix arctica</name>
    <dbReference type="NCBI Taxonomy" id="1481894"/>
    <lineage>
        <taxon>Bacteria</taxon>
        <taxon>Pseudomonadati</taxon>
        <taxon>Pseudomonadota</taxon>
        <taxon>Gammaproteobacteria</taxon>
        <taxon>Thiotrichales</taxon>
        <taxon>Thiotrichaceae</taxon>
        <taxon>Leucothrix</taxon>
    </lineage>
</organism>
<sequence length="746" mass="80535">MIKNSKALLLGAVCCFSINAANSETKPQTTADAFTLSSSQLSQGASLPTTFTCDGKSISPPLNWSNAPAGTKSFAILMDHQSPDGMHWYWTLYNISADETQIESGETLGKMGTNSVNGQNKYAPPCSKGPGLKSYTYTVYALSAPLIFEDNTKVDRDALLAAIKDITLASADMDVSYERSGQGSAKRGDAKRPPRDEGVRAKPPEMVKPDLTVNIDSPRCDAIRGSVNDAGFNKRVSVTCNEEYAYLASTTYPDHELMTGITGTNEQIPVPALDYAAPVKLNPKKAAELTSIDAAVGVAVNGVPIYDYSAQGELDLTAYDATKDTFILGQLDVCGGHSGRGDDYHYHVSPTCMIDTMKNKGDDAIIGWGYDGYPLYGHKNPDGTEITAGTLDVCNGQTDDTFGYRYQTSVTPPYIIQCLVGEVDTSVLPRVSPLSGDTQKIRADLRPPKGGVENLKHVISDDGTRTMTYSYQGEEYFTTYSPSKQGENCYDFKQRTISNGGDIESGTFCRGTQPSEAAASTEAKPPKPAATPLAQTTATGQFAPVAGKPNLKLEAWADNWFAAYIGEDLLIEDSVSITTERSFNAESIAFSTSYPIQLNFILKDFKQNDSGLEYIGASNQQMGDGGFIMQVTDTETNNVVAVSDKSWKCEVLHKAPLDKACESESDPVAGEGACTFMAKDAPANWLQSSFDDSAWANATEHTVASVSPKDGYDEIKWDDSAQLVWGEDLEQDNTLICRTTIEKPAE</sequence>
<evidence type="ECO:0000256" key="2">
    <source>
        <dbReference type="SAM" id="SignalP"/>
    </source>
</evidence>
<dbReference type="OrthoDB" id="9796530at2"/>
<proteinExistence type="predicted"/>
<evidence type="ECO:0000313" key="5">
    <source>
        <dbReference type="Proteomes" id="UP000245506"/>
    </source>
</evidence>
<dbReference type="RefSeq" id="WP_109822808.1">
    <property type="nucleotide sequence ID" value="NZ_QGKL01000022.1"/>
</dbReference>
<dbReference type="InterPro" id="IPR008914">
    <property type="entry name" value="PEBP"/>
</dbReference>